<evidence type="ECO:0000313" key="12">
    <source>
        <dbReference type="Proteomes" id="UP000078084"/>
    </source>
</evidence>
<comment type="subcellular location">
    <subcellularLocation>
        <location evidence="1 9">Cell inner membrane</location>
        <topology evidence="1 9">Multi-pass membrane protein</topology>
    </subcellularLocation>
</comment>
<evidence type="ECO:0000256" key="5">
    <source>
        <dbReference type="ARBA" id="ARBA00022692"/>
    </source>
</evidence>
<dbReference type="EMBL" id="LBNE01000009">
    <property type="protein sequence ID" value="KKO71090.1"/>
    <property type="molecule type" value="Genomic_DNA"/>
</dbReference>
<evidence type="ECO:0000256" key="1">
    <source>
        <dbReference type="ARBA" id="ARBA00004429"/>
    </source>
</evidence>
<evidence type="ECO:0000256" key="3">
    <source>
        <dbReference type="ARBA" id="ARBA00022475"/>
    </source>
</evidence>
<keyword evidence="7 9" id="KW-0472">Membrane</keyword>
<dbReference type="Pfam" id="PF04290">
    <property type="entry name" value="DctQ"/>
    <property type="match status" value="1"/>
</dbReference>
<feature type="domain" description="Tripartite ATP-independent periplasmic transporters DctQ component" evidence="10">
    <location>
        <begin position="29"/>
        <end position="175"/>
    </location>
</feature>
<evidence type="ECO:0000313" key="11">
    <source>
        <dbReference type="EMBL" id="KKO71090.1"/>
    </source>
</evidence>
<organism evidence="11 12">
    <name type="scientific">Kerstersia gyiorum</name>
    <dbReference type="NCBI Taxonomy" id="206506"/>
    <lineage>
        <taxon>Bacteria</taxon>
        <taxon>Pseudomonadati</taxon>
        <taxon>Pseudomonadota</taxon>
        <taxon>Betaproteobacteria</taxon>
        <taxon>Burkholderiales</taxon>
        <taxon>Alcaligenaceae</taxon>
        <taxon>Kerstersia</taxon>
    </lineage>
</organism>
<feature type="transmembrane region" description="Helical" evidence="9">
    <location>
        <begin position="155"/>
        <end position="179"/>
    </location>
</feature>
<protein>
    <recommendedName>
        <fullName evidence="9">TRAP transporter small permease protein</fullName>
    </recommendedName>
</protein>
<dbReference type="InterPro" id="IPR055348">
    <property type="entry name" value="DctQ"/>
</dbReference>
<feature type="transmembrane region" description="Helical" evidence="9">
    <location>
        <begin position="21"/>
        <end position="48"/>
    </location>
</feature>
<keyword evidence="6 9" id="KW-1133">Transmembrane helix</keyword>
<feature type="transmembrane region" description="Helical" evidence="9">
    <location>
        <begin position="68"/>
        <end position="84"/>
    </location>
</feature>
<keyword evidence="12" id="KW-1185">Reference proteome</keyword>
<dbReference type="GO" id="GO:0022857">
    <property type="term" value="F:transmembrane transporter activity"/>
    <property type="evidence" value="ECO:0007669"/>
    <property type="project" value="UniProtKB-UniRule"/>
</dbReference>
<comment type="caution">
    <text evidence="11">The sequence shown here is derived from an EMBL/GenBank/DDBJ whole genome shotgun (WGS) entry which is preliminary data.</text>
</comment>
<dbReference type="PANTHER" id="PTHR35011">
    <property type="entry name" value="2,3-DIKETO-L-GULONATE TRAP TRANSPORTER SMALL PERMEASE PROTEIN YIAM"/>
    <property type="match status" value="1"/>
</dbReference>
<reference evidence="11 12" key="1">
    <citation type="submission" date="2015-04" db="EMBL/GenBank/DDBJ databases">
        <title>Genome sequence of Kerstersia gyiorum CG1.</title>
        <authorList>
            <person name="Greninger A.L."/>
            <person name="Kozyreva V."/>
            <person name="Chaturvedi V."/>
        </authorList>
    </citation>
    <scope>NUCLEOTIDE SEQUENCE [LARGE SCALE GENOMIC DNA]</scope>
    <source>
        <strain evidence="11 12">CG1</strain>
    </source>
</reference>
<evidence type="ECO:0000256" key="4">
    <source>
        <dbReference type="ARBA" id="ARBA00022519"/>
    </source>
</evidence>
<evidence type="ECO:0000256" key="9">
    <source>
        <dbReference type="RuleBase" id="RU369079"/>
    </source>
</evidence>
<dbReference type="RefSeq" id="WP_083969663.1">
    <property type="nucleotide sequence ID" value="NZ_CP033936.1"/>
</dbReference>
<keyword evidence="3" id="KW-1003">Cell membrane</keyword>
<dbReference type="OrthoDB" id="9795655at2"/>
<gene>
    <name evidence="11" type="ORF">AAV32_12515</name>
</gene>
<dbReference type="STRING" id="206506.AAV32_12515"/>
<keyword evidence="4 9" id="KW-0997">Cell inner membrane</keyword>
<keyword evidence="2 9" id="KW-0813">Transport</keyword>
<evidence type="ECO:0000259" key="10">
    <source>
        <dbReference type="Pfam" id="PF04290"/>
    </source>
</evidence>
<evidence type="ECO:0000256" key="8">
    <source>
        <dbReference type="ARBA" id="ARBA00038436"/>
    </source>
</evidence>
<comment type="similarity">
    <text evidence="8 9">Belongs to the TRAP transporter small permease family.</text>
</comment>
<name>A0A171KQC3_9BURK</name>
<dbReference type="PANTHER" id="PTHR35011:SF4">
    <property type="entry name" value="SLL1102 PROTEIN"/>
    <property type="match status" value="1"/>
</dbReference>
<comment type="function">
    <text evidence="9">Part of the tripartite ATP-independent periplasmic (TRAP) transport system.</text>
</comment>
<evidence type="ECO:0000256" key="6">
    <source>
        <dbReference type="ARBA" id="ARBA00022989"/>
    </source>
</evidence>
<comment type="subunit">
    <text evidence="9">The complex comprises the extracytoplasmic solute receptor protein and the two transmembrane proteins.</text>
</comment>
<evidence type="ECO:0000256" key="7">
    <source>
        <dbReference type="ARBA" id="ARBA00023136"/>
    </source>
</evidence>
<dbReference type="InterPro" id="IPR007387">
    <property type="entry name" value="TRAP_DctQ"/>
</dbReference>
<dbReference type="Proteomes" id="UP000078084">
    <property type="component" value="Unassembled WGS sequence"/>
</dbReference>
<dbReference type="GO" id="GO:0005886">
    <property type="term" value="C:plasma membrane"/>
    <property type="evidence" value="ECO:0007669"/>
    <property type="project" value="UniProtKB-SubCell"/>
</dbReference>
<sequence length="211" mass="24088">MRQLLVLSDMLSRLCAGVARLGSWLILPLILVIVYDVVTRKIVFIQQWVMNSWLYDFISPTKLQELEWHLHAMIFLMAYALAYLNSAHVRVDIWREKQSERKRGWVELICILVFALPFCGVLVYESWQFVVNAYVQGEGSAALTGIPHRWIIKSFLLLGVGLLLLALLATLLRLVIFLFGPRALRPEALARLGMVQQPVGEAVRDDSAEVR</sequence>
<accession>A0A171KQC3</accession>
<feature type="transmembrane region" description="Helical" evidence="9">
    <location>
        <begin position="105"/>
        <end position="124"/>
    </location>
</feature>
<keyword evidence="5 9" id="KW-0812">Transmembrane</keyword>
<proteinExistence type="inferred from homology"/>
<dbReference type="AlphaFoldDB" id="A0A171KQC3"/>
<evidence type="ECO:0000256" key="2">
    <source>
        <dbReference type="ARBA" id="ARBA00022448"/>
    </source>
</evidence>